<keyword evidence="9 10" id="KW-0326">Glycosidase</keyword>
<reference evidence="12" key="1">
    <citation type="submission" date="2020-06" db="EMBL/GenBank/DDBJ databases">
        <title>Draft genome of Bugula neritina, a colonial animal packing powerful symbionts and potential medicines.</title>
        <authorList>
            <person name="Rayko M."/>
        </authorList>
    </citation>
    <scope>NUCLEOTIDE SEQUENCE [LARGE SCALE GENOMIC DNA]</scope>
    <source>
        <strain evidence="12">Kwan_BN1</strain>
    </source>
</reference>
<dbReference type="InterPro" id="IPR017853">
    <property type="entry name" value="GH"/>
</dbReference>
<dbReference type="InterPro" id="IPR000111">
    <property type="entry name" value="Glyco_hydro_27/36_CS"/>
</dbReference>
<accession>A0A7J7JNI9</accession>
<comment type="similarity">
    <text evidence="2 10">Belongs to the glycosyl hydrolase 27 family.</text>
</comment>
<dbReference type="GO" id="GO:0019377">
    <property type="term" value="P:glycolipid catabolic process"/>
    <property type="evidence" value="ECO:0007669"/>
    <property type="project" value="UniProtKB-ARBA"/>
</dbReference>
<dbReference type="SUPFAM" id="SSF51011">
    <property type="entry name" value="Glycosyl hydrolase domain"/>
    <property type="match status" value="1"/>
</dbReference>
<keyword evidence="8" id="KW-0458">Lysosome</keyword>
<evidence type="ECO:0000256" key="4">
    <source>
        <dbReference type="ARBA" id="ARBA00022801"/>
    </source>
</evidence>
<feature type="domain" description="Alpha galactosidase A C-terminal" evidence="11">
    <location>
        <begin position="325"/>
        <end position="408"/>
    </location>
</feature>
<dbReference type="CDD" id="cd14792">
    <property type="entry name" value="GH27"/>
    <property type="match status" value="1"/>
</dbReference>
<evidence type="ECO:0000256" key="5">
    <source>
        <dbReference type="ARBA" id="ARBA00023098"/>
    </source>
</evidence>
<evidence type="ECO:0000256" key="10">
    <source>
        <dbReference type="RuleBase" id="RU361168"/>
    </source>
</evidence>
<dbReference type="GO" id="GO:0016139">
    <property type="term" value="P:glycoside catabolic process"/>
    <property type="evidence" value="ECO:0007669"/>
    <property type="project" value="TreeGrafter"/>
</dbReference>
<keyword evidence="13" id="KW-1185">Reference proteome</keyword>
<keyword evidence="7" id="KW-0325">Glycoprotein</keyword>
<proteinExistence type="inferred from homology"/>
<evidence type="ECO:0000313" key="12">
    <source>
        <dbReference type="EMBL" id="KAF6026996.1"/>
    </source>
</evidence>
<dbReference type="AlphaFoldDB" id="A0A7J7JNI9"/>
<evidence type="ECO:0000256" key="7">
    <source>
        <dbReference type="ARBA" id="ARBA00023180"/>
    </source>
</evidence>
<dbReference type="EMBL" id="VXIV02002164">
    <property type="protein sequence ID" value="KAF6026996.1"/>
    <property type="molecule type" value="Genomic_DNA"/>
</dbReference>
<evidence type="ECO:0000256" key="3">
    <source>
        <dbReference type="ARBA" id="ARBA00011738"/>
    </source>
</evidence>
<dbReference type="PRINTS" id="PR00740">
    <property type="entry name" value="GLHYDRLASE27"/>
</dbReference>
<gene>
    <name evidence="12" type="ORF">EB796_014679</name>
</gene>
<dbReference type="GO" id="GO:0005764">
    <property type="term" value="C:lysosome"/>
    <property type="evidence" value="ECO:0007669"/>
    <property type="project" value="UniProtKB-SubCell"/>
</dbReference>
<dbReference type="InterPro" id="IPR002241">
    <property type="entry name" value="Glyco_hydro_27"/>
</dbReference>
<dbReference type="Gene3D" id="2.60.40.1180">
    <property type="entry name" value="Golgi alpha-mannosidase II"/>
    <property type="match status" value="1"/>
</dbReference>
<dbReference type="OrthoDB" id="5795902at2759"/>
<dbReference type="InterPro" id="IPR013785">
    <property type="entry name" value="Aldolase_TIM"/>
</dbReference>
<comment type="subcellular location">
    <subcellularLocation>
        <location evidence="1">Lysosome</location>
    </subcellularLocation>
</comment>
<evidence type="ECO:0000313" key="13">
    <source>
        <dbReference type="Proteomes" id="UP000593567"/>
    </source>
</evidence>
<evidence type="ECO:0000256" key="2">
    <source>
        <dbReference type="ARBA" id="ARBA00009743"/>
    </source>
</evidence>
<keyword evidence="4 10" id="KW-0378">Hydrolase</keyword>
<dbReference type="GO" id="GO:0004557">
    <property type="term" value="F:alpha-galactosidase activity"/>
    <property type="evidence" value="ECO:0007669"/>
    <property type="project" value="TreeGrafter"/>
</dbReference>
<evidence type="ECO:0000256" key="6">
    <source>
        <dbReference type="ARBA" id="ARBA00023157"/>
    </source>
</evidence>
<dbReference type="GO" id="GO:0009311">
    <property type="term" value="P:oligosaccharide metabolic process"/>
    <property type="evidence" value="ECO:0007669"/>
    <property type="project" value="TreeGrafter"/>
</dbReference>
<dbReference type="FunFam" id="3.20.20.70:FF:000070">
    <property type="entry name" value="Alpha-galactosidase"/>
    <property type="match status" value="1"/>
</dbReference>
<dbReference type="Pfam" id="PF16499">
    <property type="entry name" value="Melibiase_2"/>
    <property type="match status" value="1"/>
</dbReference>
<dbReference type="InterPro" id="IPR035373">
    <property type="entry name" value="Melibiase/NAGA_C"/>
</dbReference>
<name>A0A7J7JNI9_BUGNE</name>
<comment type="subunit">
    <text evidence="3 10">Homodimer.</text>
</comment>
<dbReference type="EC" id="3.2.1.-" evidence="10"/>
<dbReference type="GO" id="GO:0016020">
    <property type="term" value="C:membrane"/>
    <property type="evidence" value="ECO:0007669"/>
    <property type="project" value="GOC"/>
</dbReference>
<evidence type="ECO:0000256" key="8">
    <source>
        <dbReference type="ARBA" id="ARBA00023228"/>
    </source>
</evidence>
<dbReference type="Gene3D" id="3.20.20.70">
    <property type="entry name" value="Aldolase class I"/>
    <property type="match status" value="1"/>
</dbReference>
<keyword evidence="5" id="KW-0443">Lipid metabolism</keyword>
<sequence length="427" mass="47574">MIISNTFDPCCLVVNDLKMNWLLLGLAALSHMAVSLDNGLARTPPMGWMAWERFRCNVNCKDDPDNCISENLIKQMADRMAADGFKDAGYEYVSIDDCWFASERDSNGRLQPDSTRFPSGMKALGDYIHKLGLKFGIYEDIGTKTCAGYPGSYNHIELDAQTFADWGVDMLKLDGCYANASYYAYGYPAMAKALNKTGRPIMYSCSWPAYISNPPYDVIAEHCNIWRNYGDIQDNWDSVSSIINHYGDNADKFAEVAAPGQFNDPDELIIGDFGLTYDQWRAQMALWAIFAAPLIMSVDLRNMDSEAAKILLNKNVIAVNQDPLGKQGVRIYKDTSIQTFRRELKDGNMAVAILRTSKGPTPARLDRSLKDLGLSAAVSYDCYETFQGKFIGSLSPDDEVTVWLNPAGGTYLMTCHPNPKPNARTNV</sequence>
<organism evidence="12 13">
    <name type="scientific">Bugula neritina</name>
    <name type="common">Brown bryozoan</name>
    <name type="synonym">Sertularia neritina</name>
    <dbReference type="NCBI Taxonomy" id="10212"/>
    <lineage>
        <taxon>Eukaryota</taxon>
        <taxon>Metazoa</taxon>
        <taxon>Spiralia</taxon>
        <taxon>Lophotrochozoa</taxon>
        <taxon>Bryozoa</taxon>
        <taxon>Gymnolaemata</taxon>
        <taxon>Cheilostomatida</taxon>
        <taxon>Flustrina</taxon>
        <taxon>Buguloidea</taxon>
        <taxon>Bugulidae</taxon>
        <taxon>Bugula</taxon>
    </lineage>
</organism>
<dbReference type="PANTHER" id="PTHR11452:SF83">
    <property type="entry name" value="ALPHA-GALACTOSIDASE"/>
    <property type="match status" value="1"/>
</dbReference>
<dbReference type="Pfam" id="PF17450">
    <property type="entry name" value="Melibiase_2_C"/>
    <property type="match status" value="1"/>
</dbReference>
<comment type="caution">
    <text evidence="12">The sequence shown here is derived from an EMBL/GenBank/DDBJ whole genome shotgun (WGS) entry which is preliminary data.</text>
</comment>
<evidence type="ECO:0000259" key="11">
    <source>
        <dbReference type="Pfam" id="PF17450"/>
    </source>
</evidence>
<dbReference type="InterPro" id="IPR013780">
    <property type="entry name" value="Glyco_hydro_b"/>
</dbReference>
<dbReference type="PANTHER" id="PTHR11452">
    <property type="entry name" value="ALPHA-GALACTOSIDASE/ALPHA-N-ACETYLGALACTOSAMINIDASE"/>
    <property type="match status" value="1"/>
</dbReference>
<dbReference type="Proteomes" id="UP000593567">
    <property type="component" value="Unassembled WGS sequence"/>
</dbReference>
<keyword evidence="6 10" id="KW-1015">Disulfide bond</keyword>
<dbReference type="PROSITE" id="PS00512">
    <property type="entry name" value="ALPHA_GALACTOSIDASE"/>
    <property type="match status" value="1"/>
</dbReference>
<dbReference type="SUPFAM" id="SSF51445">
    <property type="entry name" value="(Trans)glycosidases"/>
    <property type="match status" value="1"/>
</dbReference>
<protein>
    <recommendedName>
        <fullName evidence="10">Alpha-galactosidase</fullName>
        <ecNumber evidence="10">3.2.1.-</ecNumber>
    </recommendedName>
</protein>
<evidence type="ECO:0000256" key="1">
    <source>
        <dbReference type="ARBA" id="ARBA00004371"/>
    </source>
</evidence>
<evidence type="ECO:0000256" key="9">
    <source>
        <dbReference type="ARBA" id="ARBA00023295"/>
    </source>
</evidence>